<dbReference type="Proteomes" id="UP001473302">
    <property type="component" value="Unassembled WGS sequence"/>
</dbReference>
<dbReference type="EMBL" id="BAABUK010000016">
    <property type="protein sequence ID" value="GAA5813163.1"/>
    <property type="molecule type" value="Genomic_DNA"/>
</dbReference>
<sequence>MQRSICLKKLCCKPNTSGSTKLVSTKPTRHISASFVFLSQVVRKSASPSEDEIRRYVVDLSTMKKGTLNRITSSDQVIKFFSPQIPDTIQKVLERKTKILQSKSGHSFLEWIY</sequence>
<organism evidence="1 2">
    <name type="scientific">Mucor flavus</name>
    <dbReference type="NCBI Taxonomy" id="439312"/>
    <lineage>
        <taxon>Eukaryota</taxon>
        <taxon>Fungi</taxon>
        <taxon>Fungi incertae sedis</taxon>
        <taxon>Mucoromycota</taxon>
        <taxon>Mucoromycotina</taxon>
        <taxon>Mucoromycetes</taxon>
        <taxon>Mucorales</taxon>
        <taxon>Mucorineae</taxon>
        <taxon>Mucoraceae</taxon>
        <taxon>Mucor</taxon>
    </lineage>
</organism>
<comment type="caution">
    <text evidence="1">The sequence shown here is derived from an EMBL/GenBank/DDBJ whole genome shotgun (WGS) entry which is preliminary data.</text>
</comment>
<protein>
    <submittedName>
        <fullName evidence="1">Uncharacterized protein</fullName>
    </submittedName>
</protein>
<accession>A0ABP9Z226</accession>
<reference evidence="1 2" key="1">
    <citation type="submission" date="2024-04" db="EMBL/GenBank/DDBJ databases">
        <title>genome sequences of Mucor flavus KT1a and Helicostylum pulchrum KT1b strains isolated from the surface of a dry-aged beef.</title>
        <authorList>
            <person name="Toyotome T."/>
            <person name="Hosono M."/>
            <person name="Torimaru M."/>
            <person name="Fukuda K."/>
            <person name="Mikami N."/>
        </authorList>
    </citation>
    <scope>NUCLEOTIDE SEQUENCE [LARGE SCALE GENOMIC DNA]</scope>
    <source>
        <strain evidence="1 2">KT1a</strain>
    </source>
</reference>
<gene>
    <name evidence="1" type="ORF">MFLAVUS_006637</name>
</gene>
<proteinExistence type="predicted"/>
<evidence type="ECO:0000313" key="2">
    <source>
        <dbReference type="Proteomes" id="UP001473302"/>
    </source>
</evidence>
<evidence type="ECO:0000313" key="1">
    <source>
        <dbReference type="EMBL" id="GAA5813163.1"/>
    </source>
</evidence>
<name>A0ABP9Z226_9FUNG</name>
<keyword evidence="2" id="KW-1185">Reference proteome</keyword>